<evidence type="ECO:0000313" key="9">
    <source>
        <dbReference type="Proteomes" id="UP001396334"/>
    </source>
</evidence>
<dbReference type="InterPro" id="IPR025287">
    <property type="entry name" value="WAK_GUB"/>
</dbReference>
<sequence length="114" mass="12986">MPSLVAAIVVLLQLPEACIARTRPKQCTPTVCGNLTISYPFRLTTQPHNCDHHQFKLNCDRDNRTVFAMKHGEYYVRNVSYQPGKIRLIDANIVTGDCSLPCTYFLVDLRFQGR</sequence>
<keyword evidence="4" id="KW-1133">Transmembrane helix</keyword>
<evidence type="ECO:0000259" key="7">
    <source>
        <dbReference type="Pfam" id="PF13947"/>
    </source>
</evidence>
<feature type="signal peptide" evidence="6">
    <location>
        <begin position="1"/>
        <end position="20"/>
    </location>
</feature>
<evidence type="ECO:0000256" key="2">
    <source>
        <dbReference type="ARBA" id="ARBA00022692"/>
    </source>
</evidence>
<evidence type="ECO:0000256" key="6">
    <source>
        <dbReference type="SAM" id="SignalP"/>
    </source>
</evidence>
<accession>A0ABR2RV38</accession>
<dbReference type="PANTHER" id="PTHR33138">
    <property type="entry name" value="OS01G0690200 PROTEIN"/>
    <property type="match status" value="1"/>
</dbReference>
<dbReference type="EMBL" id="JBBPBN010000020">
    <property type="protein sequence ID" value="KAK9016609.1"/>
    <property type="molecule type" value="Genomic_DNA"/>
</dbReference>
<keyword evidence="3 6" id="KW-0732">Signal</keyword>
<proteinExistence type="predicted"/>
<reference evidence="8 9" key="1">
    <citation type="journal article" date="2024" name="G3 (Bethesda)">
        <title>Genome assembly of Hibiscus sabdariffa L. provides insights into metabolisms of medicinal natural products.</title>
        <authorList>
            <person name="Kim T."/>
        </authorList>
    </citation>
    <scope>NUCLEOTIDE SEQUENCE [LARGE SCALE GENOMIC DNA]</scope>
    <source>
        <strain evidence="8">TK-2024</strain>
        <tissue evidence="8">Old leaves</tissue>
    </source>
</reference>
<dbReference type="Pfam" id="PF13947">
    <property type="entry name" value="GUB_WAK_bind"/>
    <property type="match status" value="1"/>
</dbReference>
<comment type="subcellular location">
    <subcellularLocation>
        <location evidence="1">Membrane</location>
        <topology evidence="1">Single-pass membrane protein</topology>
    </subcellularLocation>
</comment>
<name>A0ABR2RV38_9ROSI</name>
<evidence type="ECO:0000256" key="1">
    <source>
        <dbReference type="ARBA" id="ARBA00004167"/>
    </source>
</evidence>
<gene>
    <name evidence="8" type="ORF">V6N11_079104</name>
</gene>
<dbReference type="PANTHER" id="PTHR33138:SF30">
    <property type="entry name" value="LEAF RUST 10 DISEASE-RESISTANCE LOCUS RECEPTOR-LIKE PROTEIN KINASE-LIKE 2.7"/>
    <property type="match status" value="1"/>
</dbReference>
<keyword evidence="2" id="KW-0812">Transmembrane</keyword>
<keyword evidence="9" id="KW-1185">Reference proteome</keyword>
<evidence type="ECO:0000256" key="3">
    <source>
        <dbReference type="ARBA" id="ARBA00022729"/>
    </source>
</evidence>
<feature type="domain" description="Wall-associated receptor kinase galacturonan-binding" evidence="7">
    <location>
        <begin position="27"/>
        <end position="90"/>
    </location>
</feature>
<evidence type="ECO:0000256" key="5">
    <source>
        <dbReference type="ARBA" id="ARBA00023136"/>
    </source>
</evidence>
<dbReference type="Proteomes" id="UP001396334">
    <property type="component" value="Unassembled WGS sequence"/>
</dbReference>
<evidence type="ECO:0000256" key="4">
    <source>
        <dbReference type="ARBA" id="ARBA00022989"/>
    </source>
</evidence>
<comment type="caution">
    <text evidence="8">The sequence shown here is derived from an EMBL/GenBank/DDBJ whole genome shotgun (WGS) entry which is preliminary data.</text>
</comment>
<keyword evidence="5" id="KW-0472">Membrane</keyword>
<feature type="chain" id="PRO_5046853463" description="Wall-associated receptor kinase galacturonan-binding domain-containing protein" evidence="6">
    <location>
        <begin position="21"/>
        <end position="114"/>
    </location>
</feature>
<protein>
    <recommendedName>
        <fullName evidence="7">Wall-associated receptor kinase galacturonan-binding domain-containing protein</fullName>
    </recommendedName>
</protein>
<evidence type="ECO:0000313" key="8">
    <source>
        <dbReference type="EMBL" id="KAK9016609.1"/>
    </source>
</evidence>
<organism evidence="8 9">
    <name type="scientific">Hibiscus sabdariffa</name>
    <name type="common">roselle</name>
    <dbReference type="NCBI Taxonomy" id="183260"/>
    <lineage>
        <taxon>Eukaryota</taxon>
        <taxon>Viridiplantae</taxon>
        <taxon>Streptophyta</taxon>
        <taxon>Embryophyta</taxon>
        <taxon>Tracheophyta</taxon>
        <taxon>Spermatophyta</taxon>
        <taxon>Magnoliopsida</taxon>
        <taxon>eudicotyledons</taxon>
        <taxon>Gunneridae</taxon>
        <taxon>Pentapetalae</taxon>
        <taxon>rosids</taxon>
        <taxon>malvids</taxon>
        <taxon>Malvales</taxon>
        <taxon>Malvaceae</taxon>
        <taxon>Malvoideae</taxon>
        <taxon>Hibiscus</taxon>
    </lineage>
</organism>